<dbReference type="RefSeq" id="WP_188041136.1">
    <property type="nucleotide sequence ID" value="NZ_JACVHF010000017.1"/>
</dbReference>
<keyword evidence="2" id="KW-1185">Reference proteome</keyword>
<evidence type="ECO:0000313" key="2">
    <source>
        <dbReference type="Proteomes" id="UP000617402"/>
    </source>
</evidence>
<reference evidence="1 2" key="1">
    <citation type="submission" date="2020-07" db="EMBL/GenBank/DDBJ databases">
        <title>Draft whole-genome sequence of Heliobacterium chlorum DSM 3682, type strain.</title>
        <authorList>
            <person name="Kyndt J.A."/>
            <person name="Meyer T.E."/>
            <person name="Imhoff J.F."/>
        </authorList>
    </citation>
    <scope>NUCLEOTIDE SEQUENCE [LARGE SCALE GENOMIC DNA]</scope>
    <source>
        <strain evidence="1 2">DSM 3682</strain>
    </source>
</reference>
<name>A0ABR7T767_HELCL</name>
<dbReference type="EMBL" id="JACVHF010000017">
    <property type="protein sequence ID" value="MBC9785694.1"/>
    <property type="molecule type" value="Genomic_DNA"/>
</dbReference>
<protein>
    <submittedName>
        <fullName evidence="1">Uncharacterized protein</fullName>
    </submittedName>
</protein>
<proteinExistence type="predicted"/>
<dbReference type="Proteomes" id="UP000617402">
    <property type="component" value="Unassembled WGS sequence"/>
</dbReference>
<comment type="caution">
    <text evidence="1">The sequence shown here is derived from an EMBL/GenBank/DDBJ whole genome shotgun (WGS) entry which is preliminary data.</text>
</comment>
<sequence>MNPIKEVHETNEETQTLTRVNRYFRGKGMSLEDKLFYAKLIATLDLESGQYTTADQKEHLKMFSASIDKLRKESTEVSTQYGA</sequence>
<organism evidence="1 2">
    <name type="scientific">Heliobacterium chlorum</name>
    <dbReference type="NCBI Taxonomy" id="2698"/>
    <lineage>
        <taxon>Bacteria</taxon>
        <taxon>Bacillati</taxon>
        <taxon>Bacillota</taxon>
        <taxon>Clostridia</taxon>
        <taxon>Eubacteriales</taxon>
        <taxon>Heliobacteriaceae</taxon>
        <taxon>Heliobacterium</taxon>
    </lineage>
</organism>
<evidence type="ECO:0000313" key="1">
    <source>
        <dbReference type="EMBL" id="MBC9785694.1"/>
    </source>
</evidence>
<gene>
    <name evidence="1" type="ORF">H1S01_14475</name>
</gene>
<accession>A0ABR7T767</accession>